<protein>
    <submittedName>
        <fullName evidence="2 3">Uncharacterized protein</fullName>
    </submittedName>
</protein>
<dbReference type="VEuPathDB" id="FungiDB:PTTG_28783"/>
<dbReference type="EMBL" id="ADAS02000138">
    <property type="protein sequence ID" value="OAV89168.1"/>
    <property type="molecule type" value="Genomic_DNA"/>
</dbReference>
<gene>
    <name evidence="2" type="ORF">PTTG_28783</name>
</gene>
<name>A0A180G9J7_PUCT1</name>
<reference evidence="2" key="2">
    <citation type="submission" date="2016-05" db="EMBL/GenBank/DDBJ databases">
        <title>Comparative analysis highlights variable genome content of wheat rusts and divergence of the mating loci.</title>
        <authorList>
            <person name="Cuomo C.A."/>
            <person name="Bakkeren G."/>
            <person name="Szabo L."/>
            <person name="Khalil H."/>
            <person name="Joly D."/>
            <person name="Goldberg J."/>
            <person name="Young S."/>
            <person name="Zeng Q."/>
            <person name="Fellers J."/>
        </authorList>
    </citation>
    <scope>NUCLEOTIDE SEQUENCE [LARGE SCALE GENOMIC DNA]</scope>
    <source>
        <strain evidence="2">1-1 BBBD Race 1</strain>
    </source>
</reference>
<dbReference type="EnsemblFungi" id="PTTG_28783-t43_1">
    <property type="protein sequence ID" value="PTTG_28783-t43_1-p1"/>
    <property type="gene ID" value="PTTG_28783"/>
</dbReference>
<proteinExistence type="predicted"/>
<reference evidence="2" key="1">
    <citation type="submission" date="2009-11" db="EMBL/GenBank/DDBJ databases">
        <authorList>
            <consortium name="The Broad Institute Genome Sequencing Platform"/>
            <person name="Ward D."/>
            <person name="Feldgarden M."/>
            <person name="Earl A."/>
            <person name="Young S.K."/>
            <person name="Zeng Q."/>
            <person name="Koehrsen M."/>
            <person name="Alvarado L."/>
            <person name="Berlin A."/>
            <person name="Bochicchio J."/>
            <person name="Borenstein D."/>
            <person name="Chapman S.B."/>
            <person name="Chen Z."/>
            <person name="Engels R."/>
            <person name="Freedman E."/>
            <person name="Gellesch M."/>
            <person name="Goldberg J."/>
            <person name="Griggs A."/>
            <person name="Gujja S."/>
            <person name="Heilman E."/>
            <person name="Heiman D."/>
            <person name="Hepburn T."/>
            <person name="Howarth C."/>
            <person name="Jen D."/>
            <person name="Larson L."/>
            <person name="Lewis B."/>
            <person name="Mehta T."/>
            <person name="Park D."/>
            <person name="Pearson M."/>
            <person name="Roberts A."/>
            <person name="Saif S."/>
            <person name="Shea T."/>
            <person name="Shenoy N."/>
            <person name="Sisk P."/>
            <person name="Stolte C."/>
            <person name="Sykes S."/>
            <person name="Thomson T."/>
            <person name="Walk T."/>
            <person name="White J."/>
            <person name="Yandava C."/>
            <person name="Izard J."/>
            <person name="Baranova O.V."/>
            <person name="Blanton J.M."/>
            <person name="Tanner A.C."/>
            <person name="Dewhirst F.E."/>
            <person name="Haas B."/>
            <person name="Nusbaum C."/>
            <person name="Birren B."/>
        </authorList>
    </citation>
    <scope>NUCLEOTIDE SEQUENCE [LARGE SCALE GENOMIC DNA]</scope>
    <source>
        <strain evidence="2">1-1 BBBD Race 1</strain>
    </source>
</reference>
<feature type="region of interest" description="Disordered" evidence="1">
    <location>
        <begin position="104"/>
        <end position="181"/>
    </location>
</feature>
<evidence type="ECO:0000256" key="1">
    <source>
        <dbReference type="SAM" id="MobiDB-lite"/>
    </source>
</evidence>
<feature type="compositionally biased region" description="Polar residues" evidence="1">
    <location>
        <begin position="135"/>
        <end position="153"/>
    </location>
</feature>
<sequence>MAKPAPLAMRNNAHTVPQFQQTQDHGAPPTKDLGSVEAAATRAGVCFHFRYPNHVVWNCRMQQQFRNPSMPPFPPRPYNRYPAPQNVPQQAGFQPFYPIIAPMGSTGTYPQVHPPSRPPHQATPQDRATPAARSTVCNESTRNGTDKSQSSGPLKQARGWRRLLSRDQVKGEDQGLWSWAI</sequence>
<feature type="compositionally biased region" description="Basic and acidic residues" evidence="1">
    <location>
        <begin position="164"/>
        <end position="173"/>
    </location>
</feature>
<accession>A0A180G9J7</accession>
<evidence type="ECO:0000313" key="2">
    <source>
        <dbReference type="EMBL" id="OAV89168.1"/>
    </source>
</evidence>
<dbReference type="Proteomes" id="UP000005240">
    <property type="component" value="Unassembled WGS sequence"/>
</dbReference>
<reference evidence="3" key="4">
    <citation type="submission" date="2025-05" db="UniProtKB">
        <authorList>
            <consortium name="EnsemblFungi"/>
        </authorList>
    </citation>
    <scope>IDENTIFICATION</scope>
    <source>
        <strain evidence="3">isolate 1-1 / race 1 (BBBD)</strain>
    </source>
</reference>
<keyword evidence="4" id="KW-1185">Reference proteome</keyword>
<reference evidence="3 4" key="3">
    <citation type="journal article" date="2017" name="G3 (Bethesda)">
        <title>Comparative analysis highlights variable genome content of wheat rusts and divergence of the mating loci.</title>
        <authorList>
            <person name="Cuomo C.A."/>
            <person name="Bakkeren G."/>
            <person name="Khalil H.B."/>
            <person name="Panwar V."/>
            <person name="Joly D."/>
            <person name="Linning R."/>
            <person name="Sakthikumar S."/>
            <person name="Song X."/>
            <person name="Adiconis X."/>
            <person name="Fan L."/>
            <person name="Goldberg J.M."/>
            <person name="Levin J.Z."/>
            <person name="Young S."/>
            <person name="Zeng Q."/>
            <person name="Anikster Y."/>
            <person name="Bruce M."/>
            <person name="Wang M."/>
            <person name="Yin C."/>
            <person name="McCallum B."/>
            <person name="Szabo L.J."/>
            <person name="Hulbert S."/>
            <person name="Chen X."/>
            <person name="Fellers J.P."/>
        </authorList>
    </citation>
    <scope>NUCLEOTIDE SEQUENCE</scope>
    <source>
        <strain evidence="3">isolate 1-1 / race 1 (BBBD)</strain>
        <strain evidence="4">Isolate 1-1 / race 1 (BBBD)</strain>
    </source>
</reference>
<dbReference type="AlphaFoldDB" id="A0A180G9J7"/>
<evidence type="ECO:0000313" key="3">
    <source>
        <dbReference type="EnsemblFungi" id="PTTG_28783-t43_1-p1"/>
    </source>
</evidence>
<evidence type="ECO:0000313" key="4">
    <source>
        <dbReference type="Proteomes" id="UP000005240"/>
    </source>
</evidence>
<organism evidence="2">
    <name type="scientific">Puccinia triticina (isolate 1-1 / race 1 (BBBD))</name>
    <name type="common">Brown leaf rust fungus</name>
    <dbReference type="NCBI Taxonomy" id="630390"/>
    <lineage>
        <taxon>Eukaryota</taxon>
        <taxon>Fungi</taxon>
        <taxon>Dikarya</taxon>
        <taxon>Basidiomycota</taxon>
        <taxon>Pucciniomycotina</taxon>
        <taxon>Pucciniomycetes</taxon>
        <taxon>Pucciniales</taxon>
        <taxon>Pucciniaceae</taxon>
        <taxon>Puccinia</taxon>
    </lineage>
</organism>